<dbReference type="EMBL" id="CP026106">
    <property type="protein sequence ID" value="AUT71457.1"/>
    <property type="molecule type" value="Genomic_DNA"/>
</dbReference>
<proteinExistence type="predicted"/>
<organism evidence="1 2">
    <name type="scientific">Paraburkholderia hospita</name>
    <dbReference type="NCBI Taxonomy" id="169430"/>
    <lineage>
        <taxon>Bacteria</taxon>
        <taxon>Pseudomonadati</taxon>
        <taxon>Pseudomonadota</taxon>
        <taxon>Betaproteobacteria</taxon>
        <taxon>Burkholderiales</taxon>
        <taxon>Burkholderiaceae</taxon>
        <taxon>Paraburkholderia</taxon>
    </lineage>
</organism>
<evidence type="ECO:0000313" key="2">
    <source>
        <dbReference type="Proteomes" id="UP000236649"/>
    </source>
</evidence>
<accession>A0AAN1JCT7</accession>
<gene>
    <name evidence="1" type="ORF">C2L64_24630</name>
</gene>
<sequence length="63" mass="6907">MIGIDGTRWLVVGLFSQYRQPTLDVSKLEGGIDAFTWVVPKIGDCALTEGIANDVRTNAVRLE</sequence>
<dbReference type="KEGG" id="phs:C2L64_24630"/>
<protein>
    <submittedName>
        <fullName evidence="1">Uncharacterized protein</fullName>
    </submittedName>
</protein>
<reference evidence="1 2" key="1">
    <citation type="submission" date="2018-01" db="EMBL/GenBank/DDBJ databases">
        <title>Species boundaries and ecological features among Paraburkholderia terrae DSMZ17804T, P. hospita DSMZ17164T and P. caribensis DSMZ13236T.</title>
        <authorList>
            <person name="Pratama A.A."/>
        </authorList>
    </citation>
    <scope>NUCLEOTIDE SEQUENCE [LARGE SCALE GENOMIC DNA]</scope>
    <source>
        <strain evidence="1 2">DSM 17164</strain>
    </source>
</reference>
<dbReference type="AlphaFoldDB" id="A0AAN1JCT7"/>
<dbReference type="Proteomes" id="UP000236649">
    <property type="component" value="Chromosome 2"/>
</dbReference>
<name>A0AAN1JCT7_9BURK</name>
<evidence type="ECO:0000313" key="1">
    <source>
        <dbReference type="EMBL" id="AUT71457.1"/>
    </source>
</evidence>